<proteinExistence type="predicted"/>
<evidence type="ECO:0000256" key="2">
    <source>
        <dbReference type="ARBA" id="ARBA00023043"/>
    </source>
</evidence>
<dbReference type="Gene3D" id="1.25.40.20">
    <property type="entry name" value="Ankyrin repeat-containing domain"/>
    <property type="match status" value="2"/>
</dbReference>
<keyword evidence="1" id="KW-0677">Repeat</keyword>
<dbReference type="PROSITE" id="PS50088">
    <property type="entry name" value="ANK_REPEAT"/>
    <property type="match status" value="1"/>
</dbReference>
<evidence type="ECO:0000256" key="1">
    <source>
        <dbReference type="ARBA" id="ARBA00022737"/>
    </source>
</evidence>
<dbReference type="InterPro" id="IPR002110">
    <property type="entry name" value="Ankyrin_rpt"/>
</dbReference>
<dbReference type="RefSeq" id="WP_205310496.1">
    <property type="nucleotide sequence ID" value="NZ_JAERPS020000001.1"/>
</dbReference>
<evidence type="ECO:0000313" key="6">
    <source>
        <dbReference type="Proteomes" id="UP000663814"/>
    </source>
</evidence>
<reference evidence="5 6" key="1">
    <citation type="submission" date="2020-12" db="EMBL/GenBank/DDBJ databases">
        <authorList>
            <person name="Ruan W."/>
            <person name="Khan S.A."/>
            <person name="Jeon C.O."/>
        </authorList>
    </citation>
    <scope>NUCLEOTIDE SEQUENCE [LARGE SCALE GENOMIC DNA]</scope>
    <source>
        <strain evidence="5 6">MA-13</strain>
    </source>
</reference>
<dbReference type="SUPFAM" id="SSF48403">
    <property type="entry name" value="Ankyrin repeat"/>
    <property type="match status" value="1"/>
</dbReference>
<keyword evidence="6" id="KW-1185">Reference proteome</keyword>
<dbReference type="InterPro" id="IPR050889">
    <property type="entry name" value="Dendritic_Spine_Reg/Scaffold"/>
</dbReference>
<dbReference type="PANTHER" id="PTHR24166">
    <property type="entry name" value="ROLLING PEBBLES, ISOFORM B"/>
    <property type="match status" value="1"/>
</dbReference>
<evidence type="ECO:0000256" key="4">
    <source>
        <dbReference type="SAM" id="MobiDB-lite"/>
    </source>
</evidence>
<dbReference type="Proteomes" id="UP000663814">
    <property type="component" value="Unassembled WGS sequence"/>
</dbReference>
<accession>A0ABS7X5V4</accession>
<dbReference type="SMART" id="SM00248">
    <property type="entry name" value="ANK"/>
    <property type="match status" value="4"/>
</dbReference>
<dbReference type="EMBL" id="JAERPS020000001">
    <property type="protein sequence ID" value="MBZ9610929.1"/>
    <property type="molecule type" value="Genomic_DNA"/>
</dbReference>
<dbReference type="InterPro" id="IPR036770">
    <property type="entry name" value="Ankyrin_rpt-contain_sf"/>
</dbReference>
<organism evidence="5 6">
    <name type="scientific">Rheinheimera maricola</name>
    <dbReference type="NCBI Taxonomy" id="2793282"/>
    <lineage>
        <taxon>Bacteria</taxon>
        <taxon>Pseudomonadati</taxon>
        <taxon>Pseudomonadota</taxon>
        <taxon>Gammaproteobacteria</taxon>
        <taxon>Chromatiales</taxon>
        <taxon>Chromatiaceae</taxon>
        <taxon>Rheinheimera</taxon>
    </lineage>
</organism>
<dbReference type="PANTHER" id="PTHR24166:SF48">
    <property type="entry name" value="PROTEIN VAPYRIN"/>
    <property type="match status" value="1"/>
</dbReference>
<evidence type="ECO:0000313" key="5">
    <source>
        <dbReference type="EMBL" id="MBZ9610929.1"/>
    </source>
</evidence>
<comment type="caution">
    <text evidence="5">The sequence shown here is derived from an EMBL/GenBank/DDBJ whole genome shotgun (WGS) entry which is preliminary data.</text>
</comment>
<reference evidence="5 6" key="2">
    <citation type="submission" date="2021-08" db="EMBL/GenBank/DDBJ databases">
        <title>Rheinheimera aquimaris sp. nov., isolated from seawater of the East Sea in Korea.</title>
        <authorList>
            <person name="Kim K.H."/>
            <person name="Wenting R."/>
            <person name="Kim K.R."/>
            <person name="Jeon C.O."/>
        </authorList>
    </citation>
    <scope>NUCLEOTIDE SEQUENCE [LARGE SCALE GENOMIC DNA]</scope>
    <source>
        <strain evidence="5 6">MA-13</strain>
    </source>
</reference>
<feature type="region of interest" description="Disordered" evidence="4">
    <location>
        <begin position="318"/>
        <end position="340"/>
    </location>
</feature>
<feature type="repeat" description="ANK" evidence="3">
    <location>
        <begin position="188"/>
        <end position="220"/>
    </location>
</feature>
<protein>
    <submittedName>
        <fullName evidence="5">Ankyrin repeat domain-containing protein</fullName>
    </submittedName>
</protein>
<sequence length="457" mass="50438">MSKKTLTQDEIKALLQHSDAASRISRVIQEQGLNPDLLRYGERKLPLLNELLAQINDVICYDDDAAIKKNIAVCLMLLEAGVKPQQHQRDRYCPLSQACYGMRFNVLEIEPIIHALLQAGAKPALCKQPHLLYVCGLLAECKEGGYFTSPIQDYKKQVTDPAKKQALLNIIAALTQHGADINAFDKFNKYNPLMLAVQTEVSCIVPELLALGADVNITNHAGNTPLLFACGDVEITSSRMTHYTQVHRSVEAIRQLLAAGADPSVCNNNGRTPLSVACKDGYHDICYELYLALKKRGMFYAEDRKYFKDSPYKDRIDAKASLPAAPPKQKRKAEGQADSWSAAGTRLKRGYPDSRVGELLLLLAQSDALNDVRNSLFADTYNDAVHLGKTKKVSYSAGSITIAAQIYGELFRISFEREGVAEMPSFPLNVDIPYQAEAALPVEQVQAVILQMLPGLA</sequence>
<keyword evidence="2 3" id="KW-0040">ANK repeat</keyword>
<evidence type="ECO:0000256" key="3">
    <source>
        <dbReference type="PROSITE-ProRule" id="PRU00023"/>
    </source>
</evidence>
<name>A0ABS7X5V4_9GAMM</name>
<gene>
    <name evidence="5" type="ORF">I4W93_004925</name>
</gene>